<dbReference type="GO" id="GO:0005634">
    <property type="term" value="C:nucleus"/>
    <property type="evidence" value="ECO:0007669"/>
    <property type="project" value="TreeGrafter"/>
</dbReference>
<feature type="region of interest" description="Disordered" evidence="4">
    <location>
        <begin position="317"/>
        <end position="349"/>
    </location>
</feature>
<keyword evidence="3" id="KW-0677">Repeat</keyword>
<keyword evidence="2" id="KW-0433">Leucine-rich repeat</keyword>
<proteinExistence type="predicted"/>
<dbReference type="AlphaFoldDB" id="A0A915EP04"/>
<dbReference type="GO" id="GO:0006913">
    <property type="term" value="P:nucleocytoplasmic transport"/>
    <property type="evidence" value="ECO:0007669"/>
    <property type="project" value="TreeGrafter"/>
</dbReference>
<keyword evidence="1" id="KW-0343">GTPase activation</keyword>
<dbReference type="InterPro" id="IPR032675">
    <property type="entry name" value="LRR_dom_sf"/>
</dbReference>
<evidence type="ECO:0000313" key="6">
    <source>
        <dbReference type="WBParaSite" id="jg8284"/>
    </source>
</evidence>
<accession>A0A915EP04</accession>
<dbReference type="Proteomes" id="UP000887574">
    <property type="component" value="Unplaced"/>
</dbReference>
<dbReference type="Pfam" id="PF13516">
    <property type="entry name" value="LRR_6"/>
    <property type="match status" value="3"/>
</dbReference>
<dbReference type="SUPFAM" id="SSF52047">
    <property type="entry name" value="RNI-like"/>
    <property type="match status" value="1"/>
</dbReference>
<evidence type="ECO:0000313" key="5">
    <source>
        <dbReference type="Proteomes" id="UP000887574"/>
    </source>
</evidence>
<feature type="compositionally biased region" description="Acidic residues" evidence="4">
    <location>
        <begin position="319"/>
        <end position="335"/>
    </location>
</feature>
<dbReference type="InterPro" id="IPR001611">
    <property type="entry name" value="Leu-rich_rpt"/>
</dbReference>
<dbReference type="GO" id="GO:0005829">
    <property type="term" value="C:cytosol"/>
    <property type="evidence" value="ECO:0007669"/>
    <property type="project" value="TreeGrafter"/>
</dbReference>
<reference evidence="6" key="1">
    <citation type="submission" date="2022-11" db="UniProtKB">
        <authorList>
            <consortium name="WormBaseParasite"/>
        </authorList>
    </citation>
    <scope>IDENTIFICATION</scope>
</reference>
<keyword evidence="5" id="KW-1185">Reference proteome</keyword>
<dbReference type="Gene3D" id="3.80.10.10">
    <property type="entry name" value="Ribonuclease Inhibitor"/>
    <property type="match status" value="1"/>
</dbReference>
<dbReference type="GO" id="GO:0048471">
    <property type="term" value="C:perinuclear region of cytoplasm"/>
    <property type="evidence" value="ECO:0007669"/>
    <property type="project" value="TreeGrafter"/>
</dbReference>
<protein>
    <submittedName>
        <fullName evidence="6">Ran GTPase activating protein 1</fullName>
    </submittedName>
</protein>
<evidence type="ECO:0000256" key="4">
    <source>
        <dbReference type="SAM" id="MobiDB-lite"/>
    </source>
</evidence>
<dbReference type="GO" id="GO:0031267">
    <property type="term" value="F:small GTPase binding"/>
    <property type="evidence" value="ECO:0007669"/>
    <property type="project" value="TreeGrafter"/>
</dbReference>
<dbReference type="SMART" id="SM00368">
    <property type="entry name" value="LRR_RI"/>
    <property type="match status" value="5"/>
</dbReference>
<evidence type="ECO:0000256" key="2">
    <source>
        <dbReference type="ARBA" id="ARBA00022614"/>
    </source>
</evidence>
<dbReference type="CDD" id="cd00116">
    <property type="entry name" value="LRR_RI"/>
    <property type="match status" value="1"/>
</dbReference>
<dbReference type="PANTHER" id="PTHR24113">
    <property type="entry name" value="RAN GTPASE-ACTIVATING PROTEIN 1"/>
    <property type="match status" value="1"/>
</dbReference>
<evidence type="ECO:0000256" key="3">
    <source>
        <dbReference type="ARBA" id="ARBA00022737"/>
    </source>
</evidence>
<evidence type="ECO:0000256" key="1">
    <source>
        <dbReference type="ARBA" id="ARBA00022468"/>
    </source>
</evidence>
<dbReference type="PANTHER" id="PTHR24113:SF12">
    <property type="entry name" value="RAN GTPASE-ACTIVATING PROTEIN 1"/>
    <property type="match status" value="1"/>
</dbReference>
<dbReference type="GO" id="GO:0005096">
    <property type="term" value="F:GTPase activator activity"/>
    <property type="evidence" value="ECO:0007669"/>
    <property type="project" value="UniProtKB-KW"/>
</dbReference>
<name>A0A915EP04_9BILA</name>
<organism evidence="5 6">
    <name type="scientific">Ditylenchus dipsaci</name>
    <dbReference type="NCBI Taxonomy" id="166011"/>
    <lineage>
        <taxon>Eukaryota</taxon>
        <taxon>Metazoa</taxon>
        <taxon>Ecdysozoa</taxon>
        <taxon>Nematoda</taxon>
        <taxon>Chromadorea</taxon>
        <taxon>Rhabditida</taxon>
        <taxon>Tylenchina</taxon>
        <taxon>Tylenchomorpha</taxon>
        <taxon>Sphaerularioidea</taxon>
        <taxon>Anguinidae</taxon>
        <taxon>Anguininae</taxon>
        <taxon>Ditylenchus</taxon>
    </lineage>
</organism>
<sequence>MSIVGHLSFAMLQLKLNTEQDGESVAEKIRDFDILETLELRRPELRRALWSDLFTGRLKEEIPKTLKTLCTAMSFCGARLVELDLSDNAIGPMAVPGIKEYLSSVDACELSVLKLNNCGLGIAGVTIAECLMECHRKSLEFGTPLRLKTFIAGRNRLEYTSTTALAKAFKQIGTLEEIVMPQNGIKAEGIINLADAVRGSPYLKVLNLNDNTFGEKGAMAMAQAVSSLTSLESVDFGDCLCRNKGSKEICIKLVRSGSALKQLNLSGNEITYDTAKELISQVKQIDSMESLKLGTNSFGGQFGELEVDSQTITFLDVGNESDDQGSLSGDEEGDEISNGRSADEEDDDH</sequence>
<dbReference type="InterPro" id="IPR027038">
    <property type="entry name" value="RanGap"/>
</dbReference>
<dbReference type="WBParaSite" id="jg8284">
    <property type="protein sequence ID" value="jg8284"/>
    <property type="gene ID" value="jg8284"/>
</dbReference>